<keyword evidence="8" id="KW-1185">Reference proteome</keyword>
<dbReference type="SUPFAM" id="SSF56645">
    <property type="entry name" value="Acyl-CoA dehydrogenase NM domain-like"/>
    <property type="match status" value="1"/>
</dbReference>
<evidence type="ECO:0000313" key="7">
    <source>
        <dbReference type="EMBL" id="WUV46671.1"/>
    </source>
</evidence>
<keyword evidence="3 4" id="KW-0274">FAD</keyword>
<keyword evidence="2 4" id="KW-0285">Flavoprotein</keyword>
<dbReference type="InterPro" id="IPR009100">
    <property type="entry name" value="AcylCoA_DH/oxidase_NM_dom_sf"/>
</dbReference>
<evidence type="ECO:0000259" key="5">
    <source>
        <dbReference type="Pfam" id="PF00441"/>
    </source>
</evidence>
<dbReference type="PANTHER" id="PTHR43884">
    <property type="entry name" value="ACYL-COA DEHYDROGENASE"/>
    <property type="match status" value="1"/>
</dbReference>
<dbReference type="RefSeq" id="WP_329410605.1">
    <property type="nucleotide sequence ID" value="NZ_CP109441.1"/>
</dbReference>
<comment type="cofactor">
    <cofactor evidence="4">
        <name>FAD</name>
        <dbReference type="ChEBI" id="CHEBI:57692"/>
    </cofactor>
</comment>
<dbReference type="EMBL" id="CP109441">
    <property type="protein sequence ID" value="WUV46671.1"/>
    <property type="molecule type" value="Genomic_DNA"/>
</dbReference>
<dbReference type="Gene3D" id="1.20.140.10">
    <property type="entry name" value="Butyryl-CoA Dehydrogenase, subunit A, domain 3"/>
    <property type="match status" value="1"/>
</dbReference>
<evidence type="ECO:0000256" key="1">
    <source>
        <dbReference type="ARBA" id="ARBA00009347"/>
    </source>
</evidence>
<dbReference type="InterPro" id="IPR036250">
    <property type="entry name" value="AcylCo_DH-like_C"/>
</dbReference>
<dbReference type="Pfam" id="PF00441">
    <property type="entry name" value="Acyl-CoA_dh_1"/>
    <property type="match status" value="1"/>
</dbReference>
<gene>
    <name evidence="7" type="ORF">OG563_47905</name>
</gene>
<evidence type="ECO:0000313" key="8">
    <source>
        <dbReference type="Proteomes" id="UP001432062"/>
    </source>
</evidence>
<accession>A0ABZ1YXQ5</accession>
<organism evidence="7 8">
    <name type="scientific">Nocardia vinacea</name>
    <dbReference type="NCBI Taxonomy" id="96468"/>
    <lineage>
        <taxon>Bacteria</taxon>
        <taxon>Bacillati</taxon>
        <taxon>Actinomycetota</taxon>
        <taxon>Actinomycetes</taxon>
        <taxon>Mycobacteriales</taxon>
        <taxon>Nocardiaceae</taxon>
        <taxon>Nocardia</taxon>
    </lineage>
</organism>
<dbReference type="InterPro" id="IPR046373">
    <property type="entry name" value="Acyl-CoA_Oxase/DH_mid-dom_sf"/>
</dbReference>
<dbReference type="Gene3D" id="2.40.110.10">
    <property type="entry name" value="Butyryl-CoA Dehydrogenase, subunit A, domain 2"/>
    <property type="match status" value="1"/>
</dbReference>
<proteinExistence type="inferred from homology"/>
<evidence type="ECO:0000256" key="3">
    <source>
        <dbReference type="ARBA" id="ARBA00022827"/>
    </source>
</evidence>
<dbReference type="InterPro" id="IPR009075">
    <property type="entry name" value="AcylCo_DH/oxidase_C"/>
</dbReference>
<dbReference type="PANTHER" id="PTHR43884:SF12">
    <property type="entry name" value="ISOVALERYL-COA DEHYDROGENASE, MITOCHONDRIAL-RELATED"/>
    <property type="match status" value="1"/>
</dbReference>
<reference evidence="7" key="1">
    <citation type="submission" date="2022-10" db="EMBL/GenBank/DDBJ databases">
        <title>The complete genomes of actinobacterial strains from the NBC collection.</title>
        <authorList>
            <person name="Joergensen T.S."/>
            <person name="Alvarez Arevalo M."/>
            <person name="Sterndorff E.B."/>
            <person name="Faurdal D."/>
            <person name="Vuksanovic O."/>
            <person name="Mourched A.-S."/>
            <person name="Charusanti P."/>
            <person name="Shaw S."/>
            <person name="Blin K."/>
            <person name="Weber T."/>
        </authorList>
    </citation>
    <scope>NUCLEOTIDE SEQUENCE</scope>
    <source>
        <strain evidence="7">NBC_01482</strain>
    </source>
</reference>
<dbReference type="InterPro" id="IPR006091">
    <property type="entry name" value="Acyl-CoA_Oxase/DH_mid-dom"/>
</dbReference>
<comment type="similarity">
    <text evidence="1 4">Belongs to the acyl-CoA dehydrogenase family.</text>
</comment>
<keyword evidence="4" id="KW-0560">Oxidoreductase</keyword>
<name>A0ABZ1YXQ5_9NOCA</name>
<sequence length="396" mass="43012">MTMPTLSPQLTEYSTALKEWGSSVAWGYARQTDTEHALPKDTNKILETAPVPLGRDEVAGDDFPDFPDGPGARAAVWFEACAYSDMWVSEALNRGVGHFVVNAIGTPEQKARWWDPIIATGGKTGFGLSEPGIGSDTRRLATTAVRDGDSWVINGSKMFCSLGALADYIVVFARTAGDTTSSGIKAFVVERDHPGFTVVKANEDKLGLRCWTTSQLAFDDVVVPQEHLLGWHGPDTDTGTIGGLNAGLAGLNDNRPNVSNQSIGVASAALDVTTSLLRERRTGFTPHKWSTISDELERMTWTLDRGRQLNIAAQWLKDNGIKNRTQVSVAKAFGPVNADRIIRRCMQLLGPGGTSTELLLEKWYRDVKILDIFEGTGQIMRVLVSRSLMGRSAAAS</sequence>
<dbReference type="SUPFAM" id="SSF47203">
    <property type="entry name" value="Acyl-CoA dehydrogenase C-terminal domain-like"/>
    <property type="match status" value="1"/>
</dbReference>
<evidence type="ECO:0000259" key="6">
    <source>
        <dbReference type="Pfam" id="PF02770"/>
    </source>
</evidence>
<dbReference type="Pfam" id="PF02770">
    <property type="entry name" value="Acyl-CoA_dh_M"/>
    <property type="match status" value="1"/>
</dbReference>
<protein>
    <submittedName>
        <fullName evidence="7">Acyl-CoA dehydrogenase family protein</fullName>
    </submittedName>
</protein>
<evidence type="ECO:0000256" key="2">
    <source>
        <dbReference type="ARBA" id="ARBA00022630"/>
    </source>
</evidence>
<evidence type="ECO:0000256" key="4">
    <source>
        <dbReference type="RuleBase" id="RU362125"/>
    </source>
</evidence>
<dbReference type="Proteomes" id="UP001432062">
    <property type="component" value="Chromosome"/>
</dbReference>
<feature type="domain" description="Acyl-CoA dehydrogenase/oxidase C-terminal" evidence="5">
    <location>
        <begin position="243"/>
        <end position="388"/>
    </location>
</feature>
<feature type="domain" description="Acyl-CoA oxidase/dehydrogenase middle" evidence="6">
    <location>
        <begin position="126"/>
        <end position="221"/>
    </location>
</feature>